<keyword evidence="2" id="KW-1133">Transmembrane helix</keyword>
<proteinExistence type="predicted"/>
<feature type="region of interest" description="Disordered" evidence="1">
    <location>
        <begin position="1"/>
        <end position="21"/>
    </location>
</feature>
<dbReference type="AlphaFoldDB" id="A0A238JTP9"/>
<organism evidence="3 4">
    <name type="scientific">Actibacterium lipolyticum</name>
    <dbReference type="NCBI Taxonomy" id="1524263"/>
    <lineage>
        <taxon>Bacteria</taxon>
        <taxon>Pseudomonadati</taxon>
        <taxon>Pseudomonadota</taxon>
        <taxon>Alphaproteobacteria</taxon>
        <taxon>Rhodobacterales</taxon>
        <taxon>Roseobacteraceae</taxon>
        <taxon>Actibacterium</taxon>
    </lineage>
</organism>
<evidence type="ECO:0000256" key="2">
    <source>
        <dbReference type="SAM" id="Phobius"/>
    </source>
</evidence>
<dbReference type="Proteomes" id="UP000202922">
    <property type="component" value="Unassembled WGS sequence"/>
</dbReference>
<accession>A0A238JTP9</accession>
<dbReference type="RefSeq" id="WP_093966216.1">
    <property type="nucleotide sequence ID" value="NZ_FXYE01000001.1"/>
</dbReference>
<keyword evidence="2" id="KW-0472">Membrane</keyword>
<keyword evidence="2" id="KW-0812">Transmembrane</keyword>
<name>A0A238JTP9_9RHOB</name>
<reference evidence="4" key="1">
    <citation type="submission" date="2017-05" db="EMBL/GenBank/DDBJ databases">
        <authorList>
            <person name="Rodrigo-Torres L."/>
            <person name="Arahal R. D."/>
            <person name="Lucena T."/>
        </authorList>
    </citation>
    <scope>NUCLEOTIDE SEQUENCE [LARGE SCALE GENOMIC DNA]</scope>
    <source>
        <strain evidence="4">CECT 8621</strain>
    </source>
</reference>
<feature type="compositionally biased region" description="Acidic residues" evidence="1">
    <location>
        <begin position="1"/>
        <end position="12"/>
    </location>
</feature>
<evidence type="ECO:0000313" key="3">
    <source>
        <dbReference type="EMBL" id="SMX33567.1"/>
    </source>
</evidence>
<protein>
    <recommendedName>
        <fullName evidence="5">DUF4389 domain-containing protein</fullName>
    </recommendedName>
</protein>
<dbReference type="OrthoDB" id="7933712at2"/>
<keyword evidence="4" id="KW-1185">Reference proteome</keyword>
<evidence type="ECO:0000256" key="1">
    <source>
        <dbReference type="SAM" id="MobiDB-lite"/>
    </source>
</evidence>
<dbReference type="Pfam" id="PF14333">
    <property type="entry name" value="DUF4389"/>
    <property type="match status" value="1"/>
</dbReference>
<dbReference type="InterPro" id="IPR025498">
    <property type="entry name" value="DUF4389"/>
</dbReference>
<dbReference type="EMBL" id="FXYE01000001">
    <property type="protein sequence ID" value="SMX33567.1"/>
    <property type="molecule type" value="Genomic_DNA"/>
</dbReference>
<gene>
    <name evidence="3" type="ORF">COL8621_01051</name>
</gene>
<evidence type="ECO:0008006" key="5">
    <source>
        <dbReference type="Google" id="ProtNLM"/>
    </source>
</evidence>
<sequence length="105" mass="12186">MNDETIPPEDEPVPLTEESKPPEYAKRDGIWLRGLWMIILAILFAVAETILWVCALVQFGWLLFTKERNQFIVDFGKQLGSWLTKTAEFQTGVSEEKPFPWTAWK</sequence>
<evidence type="ECO:0000313" key="4">
    <source>
        <dbReference type="Proteomes" id="UP000202922"/>
    </source>
</evidence>
<feature type="transmembrane region" description="Helical" evidence="2">
    <location>
        <begin position="35"/>
        <end position="64"/>
    </location>
</feature>